<keyword evidence="6" id="KW-0805">Transcription regulation</keyword>
<comment type="caution">
    <text evidence="12">The sequence shown here is derived from an EMBL/GenBank/DDBJ whole genome shotgun (WGS) entry which is preliminary data.</text>
</comment>
<keyword evidence="7" id="KW-0238">DNA-binding</keyword>
<dbReference type="GO" id="GO:0005634">
    <property type="term" value="C:nucleus"/>
    <property type="evidence" value="ECO:0007669"/>
    <property type="project" value="UniProtKB-SubCell"/>
</dbReference>
<dbReference type="OrthoDB" id="8117402at2759"/>
<evidence type="ECO:0000313" key="12">
    <source>
        <dbReference type="EMBL" id="KAG5669520.1"/>
    </source>
</evidence>
<keyword evidence="2" id="KW-0479">Metal-binding</keyword>
<accession>A0A9J6BIK9</accession>
<evidence type="ECO:0000256" key="6">
    <source>
        <dbReference type="ARBA" id="ARBA00023015"/>
    </source>
</evidence>
<feature type="domain" description="C2H2-type" evidence="11">
    <location>
        <begin position="181"/>
        <end position="203"/>
    </location>
</feature>
<name>A0A9J6BIK9_POLVA</name>
<dbReference type="GO" id="GO:0008270">
    <property type="term" value="F:zinc ion binding"/>
    <property type="evidence" value="ECO:0007669"/>
    <property type="project" value="UniProtKB-KW"/>
</dbReference>
<gene>
    <name evidence="12" type="ORF">PVAND_017407</name>
</gene>
<evidence type="ECO:0000256" key="4">
    <source>
        <dbReference type="ARBA" id="ARBA00022771"/>
    </source>
</evidence>
<evidence type="ECO:0000256" key="5">
    <source>
        <dbReference type="ARBA" id="ARBA00022833"/>
    </source>
</evidence>
<keyword evidence="5" id="KW-0862">Zinc</keyword>
<keyword evidence="4 10" id="KW-0863">Zinc-finger</keyword>
<dbReference type="FunFam" id="3.30.160.60:FF:000145">
    <property type="entry name" value="Zinc finger protein 574"/>
    <property type="match status" value="1"/>
</dbReference>
<dbReference type="PROSITE" id="PS00028">
    <property type="entry name" value="ZINC_FINGER_C2H2_1"/>
    <property type="match status" value="2"/>
</dbReference>
<keyword evidence="13" id="KW-1185">Reference proteome</keyword>
<keyword evidence="3" id="KW-0677">Repeat</keyword>
<evidence type="ECO:0000259" key="11">
    <source>
        <dbReference type="PROSITE" id="PS50157"/>
    </source>
</evidence>
<proteinExistence type="predicted"/>
<dbReference type="InterPro" id="IPR050457">
    <property type="entry name" value="ZnFinger_BTB_dom_contain"/>
</dbReference>
<evidence type="ECO:0000256" key="9">
    <source>
        <dbReference type="ARBA" id="ARBA00023242"/>
    </source>
</evidence>
<sequence length="248" mass="28597">MKLIQTGPFSFEIKPIKRNLENFKNHQIGKKQKNSNFDFSLKTSLLSSSNSSDSSGCFSQISEMSIDEDLLKSFHYPDFEPIKSEEFILINNSDIQNEVKNQENLLSSKINLSNVPQSKLSLNAQRFSIESILSSSHSANLSKNKQISNSQTTKNSRFIKLSPNEFKKKTKIILENGRQVFQCCFCPKVFSNNSNWRRHENLHGRGGIQECSICGKTFMQKEYLKKHMVTHTRKIYFIEAESFKIHQL</sequence>
<evidence type="ECO:0000256" key="3">
    <source>
        <dbReference type="ARBA" id="ARBA00022737"/>
    </source>
</evidence>
<dbReference type="EMBL" id="JADBJN010000004">
    <property type="protein sequence ID" value="KAG5669520.1"/>
    <property type="molecule type" value="Genomic_DNA"/>
</dbReference>
<dbReference type="SMART" id="SM00355">
    <property type="entry name" value="ZnF_C2H2"/>
    <property type="match status" value="2"/>
</dbReference>
<dbReference type="InterPro" id="IPR036236">
    <property type="entry name" value="Znf_C2H2_sf"/>
</dbReference>
<dbReference type="PANTHER" id="PTHR46105">
    <property type="entry name" value="AGAP004733-PA"/>
    <property type="match status" value="1"/>
</dbReference>
<dbReference type="GO" id="GO:0000978">
    <property type="term" value="F:RNA polymerase II cis-regulatory region sequence-specific DNA binding"/>
    <property type="evidence" value="ECO:0007669"/>
    <property type="project" value="TreeGrafter"/>
</dbReference>
<dbReference type="Proteomes" id="UP001107558">
    <property type="component" value="Chromosome 4"/>
</dbReference>
<dbReference type="AlphaFoldDB" id="A0A9J6BIK9"/>
<evidence type="ECO:0000256" key="8">
    <source>
        <dbReference type="ARBA" id="ARBA00023163"/>
    </source>
</evidence>
<keyword evidence="8" id="KW-0804">Transcription</keyword>
<dbReference type="SUPFAM" id="SSF57667">
    <property type="entry name" value="beta-beta-alpha zinc fingers"/>
    <property type="match status" value="1"/>
</dbReference>
<dbReference type="PROSITE" id="PS50157">
    <property type="entry name" value="ZINC_FINGER_C2H2_2"/>
    <property type="match status" value="2"/>
</dbReference>
<dbReference type="Pfam" id="PF00096">
    <property type="entry name" value="zf-C2H2"/>
    <property type="match status" value="2"/>
</dbReference>
<evidence type="ECO:0000256" key="1">
    <source>
        <dbReference type="ARBA" id="ARBA00004123"/>
    </source>
</evidence>
<evidence type="ECO:0000256" key="10">
    <source>
        <dbReference type="PROSITE-ProRule" id="PRU00042"/>
    </source>
</evidence>
<dbReference type="PANTHER" id="PTHR46105:SF5">
    <property type="entry name" value="ZINC FINGER AND BTB DOMAIN-CONTAINING PROTEIN 44 ISOFORM X1"/>
    <property type="match status" value="1"/>
</dbReference>
<evidence type="ECO:0000256" key="2">
    <source>
        <dbReference type="ARBA" id="ARBA00022723"/>
    </source>
</evidence>
<dbReference type="InterPro" id="IPR013087">
    <property type="entry name" value="Znf_C2H2_type"/>
</dbReference>
<feature type="domain" description="C2H2-type" evidence="11">
    <location>
        <begin position="209"/>
        <end position="232"/>
    </location>
</feature>
<organism evidence="12 13">
    <name type="scientific">Polypedilum vanderplanki</name>
    <name type="common">Sleeping chironomid midge</name>
    <dbReference type="NCBI Taxonomy" id="319348"/>
    <lineage>
        <taxon>Eukaryota</taxon>
        <taxon>Metazoa</taxon>
        <taxon>Ecdysozoa</taxon>
        <taxon>Arthropoda</taxon>
        <taxon>Hexapoda</taxon>
        <taxon>Insecta</taxon>
        <taxon>Pterygota</taxon>
        <taxon>Neoptera</taxon>
        <taxon>Endopterygota</taxon>
        <taxon>Diptera</taxon>
        <taxon>Nematocera</taxon>
        <taxon>Chironomoidea</taxon>
        <taxon>Chironomidae</taxon>
        <taxon>Chironominae</taxon>
        <taxon>Polypedilum</taxon>
        <taxon>Polypedilum</taxon>
    </lineage>
</organism>
<evidence type="ECO:0000256" key="7">
    <source>
        <dbReference type="ARBA" id="ARBA00023125"/>
    </source>
</evidence>
<keyword evidence="9" id="KW-0539">Nucleus</keyword>
<dbReference type="GO" id="GO:0000981">
    <property type="term" value="F:DNA-binding transcription factor activity, RNA polymerase II-specific"/>
    <property type="evidence" value="ECO:0007669"/>
    <property type="project" value="TreeGrafter"/>
</dbReference>
<reference evidence="12" key="1">
    <citation type="submission" date="2021-03" db="EMBL/GenBank/DDBJ databases">
        <title>Chromosome level genome of the anhydrobiotic midge Polypedilum vanderplanki.</title>
        <authorList>
            <person name="Yoshida Y."/>
            <person name="Kikawada T."/>
            <person name="Gusev O."/>
        </authorList>
    </citation>
    <scope>NUCLEOTIDE SEQUENCE</scope>
    <source>
        <strain evidence="12">NIAS01</strain>
        <tissue evidence="12">Whole body or cell culture</tissue>
    </source>
</reference>
<protein>
    <recommendedName>
        <fullName evidence="11">C2H2-type domain-containing protein</fullName>
    </recommendedName>
</protein>
<comment type="subcellular location">
    <subcellularLocation>
        <location evidence="1">Nucleus</location>
    </subcellularLocation>
</comment>
<evidence type="ECO:0000313" key="13">
    <source>
        <dbReference type="Proteomes" id="UP001107558"/>
    </source>
</evidence>
<dbReference type="Gene3D" id="3.30.160.60">
    <property type="entry name" value="Classic Zinc Finger"/>
    <property type="match status" value="1"/>
</dbReference>